<feature type="transmembrane region" description="Helical" evidence="7">
    <location>
        <begin position="165"/>
        <end position="187"/>
    </location>
</feature>
<dbReference type="EMBL" id="RCVM01000022">
    <property type="protein sequence ID" value="RLY01779.1"/>
    <property type="molecule type" value="Genomic_DNA"/>
</dbReference>
<organism evidence="8 9">
    <name type="scientific">Streptococcus hillyeri</name>
    <dbReference type="NCBI Taxonomy" id="2282420"/>
    <lineage>
        <taxon>Bacteria</taxon>
        <taxon>Bacillati</taxon>
        <taxon>Bacillota</taxon>
        <taxon>Bacilli</taxon>
        <taxon>Lactobacillales</taxon>
        <taxon>Streptococcaceae</taxon>
        <taxon>Streptococcus</taxon>
    </lineage>
</organism>
<dbReference type="Proteomes" id="UP000279194">
    <property type="component" value="Unassembled WGS sequence"/>
</dbReference>
<name>A0A3L9DQ40_9STRE</name>
<dbReference type="PANTHER" id="PTHR43549:SF3">
    <property type="entry name" value="MULTIDRUG RESISTANCE PROTEIN YPNP-RELATED"/>
    <property type="match status" value="1"/>
</dbReference>
<dbReference type="GO" id="GO:0042910">
    <property type="term" value="F:xenobiotic transmembrane transporter activity"/>
    <property type="evidence" value="ECO:0007669"/>
    <property type="project" value="InterPro"/>
</dbReference>
<comment type="caution">
    <text evidence="8">The sequence shown here is derived from an EMBL/GenBank/DDBJ whole genome shotgun (WGS) entry which is preliminary data.</text>
</comment>
<protein>
    <submittedName>
        <fullName evidence="8">MATE family efflux transporter</fullName>
    </submittedName>
</protein>
<feature type="transmembrane region" description="Helical" evidence="7">
    <location>
        <begin position="137"/>
        <end position="158"/>
    </location>
</feature>
<keyword evidence="9" id="KW-1185">Reference proteome</keyword>
<keyword evidence="2" id="KW-0813">Transport</keyword>
<feature type="transmembrane region" description="Helical" evidence="7">
    <location>
        <begin position="415"/>
        <end position="436"/>
    </location>
</feature>
<dbReference type="InterPro" id="IPR002528">
    <property type="entry name" value="MATE_fam"/>
</dbReference>
<feature type="transmembrane region" description="Helical" evidence="7">
    <location>
        <begin position="358"/>
        <end position="377"/>
    </location>
</feature>
<comment type="subcellular location">
    <subcellularLocation>
        <location evidence="1">Cell membrane</location>
        <topology evidence="1">Multi-pass membrane protein</topology>
    </subcellularLocation>
</comment>
<dbReference type="GO" id="GO:0015297">
    <property type="term" value="F:antiporter activity"/>
    <property type="evidence" value="ECO:0007669"/>
    <property type="project" value="InterPro"/>
</dbReference>
<dbReference type="NCBIfam" id="TIGR00797">
    <property type="entry name" value="matE"/>
    <property type="match status" value="1"/>
</dbReference>
<feature type="transmembrane region" description="Helical" evidence="7">
    <location>
        <begin position="389"/>
        <end position="409"/>
    </location>
</feature>
<dbReference type="PIRSF" id="PIRSF006603">
    <property type="entry name" value="DinF"/>
    <property type="match status" value="1"/>
</dbReference>
<feature type="transmembrane region" description="Helical" evidence="7">
    <location>
        <begin position="50"/>
        <end position="83"/>
    </location>
</feature>
<accession>A0A3L9DQ40</accession>
<reference evidence="8 9" key="1">
    <citation type="submission" date="2018-10" db="EMBL/GenBank/DDBJ databases">
        <title>Streptococcus hillyeri sp. nov., isolated from equine tracheal sample.</title>
        <authorList>
            <person name="Macfadyen A.C."/>
            <person name="Waller A."/>
            <person name="Paterson G.K."/>
        </authorList>
    </citation>
    <scope>NUCLEOTIDE SEQUENCE [LARGE SCALE GENOMIC DNA]</scope>
    <source>
        <strain evidence="8 9">28462</strain>
    </source>
</reference>
<feature type="transmembrane region" description="Helical" evidence="7">
    <location>
        <begin position="193"/>
        <end position="216"/>
    </location>
</feature>
<dbReference type="GO" id="GO:0005886">
    <property type="term" value="C:plasma membrane"/>
    <property type="evidence" value="ECO:0007669"/>
    <property type="project" value="UniProtKB-SubCell"/>
</dbReference>
<keyword evidence="6 7" id="KW-0472">Membrane</keyword>
<dbReference type="Pfam" id="PF01554">
    <property type="entry name" value="MatE"/>
    <property type="match status" value="2"/>
</dbReference>
<feature type="transmembrane region" description="Helical" evidence="7">
    <location>
        <begin position="247"/>
        <end position="271"/>
    </location>
</feature>
<sequence>MKHSGLDLTKGSVLKVILAFAWPIMISNIFQQLYNTADTMIVGNFLGENALAAVGSTASVFELIVGFTIGITNGMGIVIARYFGAKDEEMLKKSVAVAVTISLGVSLVFTLVGWFGLLPLLKLLGTPESILNQAFSYIILILSGLVITVSYNLGAALLRAIGDSLTALYILVFSALLNIGLDLLFVGQFQLGIRGAGVATLIAQALSTILCWGYIYQKRRVLIPEKRHFEVDKTLYRDMLGQGLSMGLMFSIVSIGTVILQTAINGFGVYIIGAQVTARRIQAFFIMPMTATASAMATFASQNLGAKQYDRIRKGVKRASVLVVIWAVFAFLVLYVAGESLTTLISGSRQVELLSASQLYLRLTTPFYPILGLLFILRNSLQGLGLKRLPLISSFIELFGKILFVVVIIPRLGYLGVILCEPLLWVPMAAQLYFAYRKKKEELQLLQA</sequence>
<evidence type="ECO:0000313" key="9">
    <source>
        <dbReference type="Proteomes" id="UP000279194"/>
    </source>
</evidence>
<evidence type="ECO:0000256" key="3">
    <source>
        <dbReference type="ARBA" id="ARBA00022475"/>
    </source>
</evidence>
<evidence type="ECO:0000256" key="1">
    <source>
        <dbReference type="ARBA" id="ARBA00004651"/>
    </source>
</evidence>
<dbReference type="CDD" id="cd13138">
    <property type="entry name" value="MATE_yoeA_like"/>
    <property type="match status" value="1"/>
</dbReference>
<evidence type="ECO:0000256" key="7">
    <source>
        <dbReference type="SAM" id="Phobius"/>
    </source>
</evidence>
<feature type="transmembrane region" description="Helical" evidence="7">
    <location>
        <begin position="321"/>
        <end position="338"/>
    </location>
</feature>
<dbReference type="OrthoDB" id="9776324at2"/>
<evidence type="ECO:0000256" key="6">
    <source>
        <dbReference type="ARBA" id="ARBA00023136"/>
    </source>
</evidence>
<keyword evidence="5 7" id="KW-1133">Transmembrane helix</keyword>
<keyword evidence="3" id="KW-1003">Cell membrane</keyword>
<evidence type="ECO:0000256" key="5">
    <source>
        <dbReference type="ARBA" id="ARBA00022989"/>
    </source>
</evidence>
<proteinExistence type="predicted"/>
<feature type="transmembrane region" description="Helical" evidence="7">
    <location>
        <begin position="12"/>
        <end position="30"/>
    </location>
</feature>
<evidence type="ECO:0000256" key="4">
    <source>
        <dbReference type="ARBA" id="ARBA00022692"/>
    </source>
</evidence>
<feature type="transmembrane region" description="Helical" evidence="7">
    <location>
        <begin position="283"/>
        <end position="300"/>
    </location>
</feature>
<feature type="transmembrane region" description="Helical" evidence="7">
    <location>
        <begin position="95"/>
        <end position="117"/>
    </location>
</feature>
<dbReference type="RefSeq" id="WP_121836203.1">
    <property type="nucleotide sequence ID" value="NZ_RCVM01000022.1"/>
</dbReference>
<dbReference type="PANTHER" id="PTHR43549">
    <property type="entry name" value="MULTIDRUG RESISTANCE PROTEIN YPNP-RELATED"/>
    <property type="match status" value="1"/>
</dbReference>
<evidence type="ECO:0000313" key="8">
    <source>
        <dbReference type="EMBL" id="RLY01779.1"/>
    </source>
</evidence>
<gene>
    <name evidence="8" type="ORF">EAF07_08885</name>
</gene>
<evidence type="ECO:0000256" key="2">
    <source>
        <dbReference type="ARBA" id="ARBA00022448"/>
    </source>
</evidence>
<dbReference type="InterPro" id="IPR048279">
    <property type="entry name" value="MdtK-like"/>
</dbReference>
<dbReference type="InterPro" id="IPR052031">
    <property type="entry name" value="Membrane_Transporter-Flippase"/>
</dbReference>
<dbReference type="AlphaFoldDB" id="A0A3L9DQ40"/>
<keyword evidence="4 7" id="KW-0812">Transmembrane</keyword>